<accession>A0A4P9ZIQ8</accession>
<dbReference type="Proteomes" id="UP000268321">
    <property type="component" value="Unassembled WGS sequence"/>
</dbReference>
<evidence type="ECO:0000313" key="6">
    <source>
        <dbReference type="Proteomes" id="UP000268321"/>
    </source>
</evidence>
<organism evidence="5 6">
    <name type="scientific">Metschnikowia bicuspidata</name>
    <dbReference type="NCBI Taxonomy" id="27322"/>
    <lineage>
        <taxon>Eukaryota</taxon>
        <taxon>Fungi</taxon>
        <taxon>Dikarya</taxon>
        <taxon>Ascomycota</taxon>
        <taxon>Saccharomycotina</taxon>
        <taxon>Pichiomycetes</taxon>
        <taxon>Metschnikowiaceae</taxon>
        <taxon>Metschnikowia</taxon>
    </lineage>
</organism>
<dbReference type="GO" id="GO:0030897">
    <property type="term" value="C:HOPS complex"/>
    <property type="evidence" value="ECO:0007669"/>
    <property type="project" value="TreeGrafter"/>
</dbReference>
<dbReference type="OrthoDB" id="1792at2759"/>
<dbReference type="PIRSF" id="PIRSF007949">
    <property type="entry name" value="VPS16"/>
    <property type="match status" value="1"/>
</dbReference>
<evidence type="ECO:0000259" key="4">
    <source>
        <dbReference type="Pfam" id="PF04841"/>
    </source>
</evidence>
<gene>
    <name evidence="5" type="ORF">METBISCDRAFT_25863</name>
</gene>
<dbReference type="InterPro" id="IPR006925">
    <property type="entry name" value="Vps16_C"/>
</dbReference>
<feature type="domain" description="Vps16 C-terminal" evidence="3">
    <location>
        <begin position="751"/>
        <end position="925"/>
    </location>
</feature>
<dbReference type="Pfam" id="PF04840">
    <property type="entry name" value="Vps16_C"/>
    <property type="match status" value="2"/>
</dbReference>
<dbReference type="PANTHER" id="PTHR12811">
    <property type="entry name" value="VACUOLAR PROTEIN SORTING VPS16"/>
    <property type="match status" value="1"/>
</dbReference>
<dbReference type="InterPro" id="IPR038132">
    <property type="entry name" value="Vps16_C_sf"/>
</dbReference>
<dbReference type="Pfam" id="PF04841">
    <property type="entry name" value="Vps16_N"/>
    <property type="match status" value="1"/>
</dbReference>
<dbReference type="EMBL" id="ML004432">
    <property type="protein sequence ID" value="RKP32352.1"/>
    <property type="molecule type" value="Genomic_DNA"/>
</dbReference>
<dbReference type="Gene3D" id="1.10.150.780">
    <property type="entry name" value="Vps16, C-terminal region"/>
    <property type="match status" value="1"/>
</dbReference>
<dbReference type="GO" id="GO:0016197">
    <property type="term" value="P:endosomal transport"/>
    <property type="evidence" value="ECO:0007669"/>
    <property type="project" value="TreeGrafter"/>
</dbReference>
<dbReference type="GO" id="GO:0006886">
    <property type="term" value="P:intracellular protein transport"/>
    <property type="evidence" value="ECO:0007669"/>
    <property type="project" value="InterPro"/>
</dbReference>
<evidence type="ECO:0000313" key="5">
    <source>
        <dbReference type="EMBL" id="RKP32352.1"/>
    </source>
</evidence>
<feature type="domain" description="Vps16 C-terminal" evidence="3">
    <location>
        <begin position="570"/>
        <end position="648"/>
    </location>
</feature>
<keyword evidence="2" id="KW-0813">Transport</keyword>
<evidence type="ECO:0000256" key="2">
    <source>
        <dbReference type="PIRNR" id="PIRNR007949"/>
    </source>
</evidence>
<dbReference type="PANTHER" id="PTHR12811:SF0">
    <property type="entry name" value="VACUOLAR PROTEIN SORTING-ASSOCIATED PROTEIN 16 HOMOLOG"/>
    <property type="match status" value="1"/>
</dbReference>
<keyword evidence="2" id="KW-0653">Protein transport</keyword>
<comment type="function">
    <text evidence="2">Essential for vacuolar protein sorting. Required for vacuole biogenesis, stability and to maintain vacuole morphology.</text>
</comment>
<proteinExistence type="inferred from homology"/>
<evidence type="ECO:0000256" key="1">
    <source>
        <dbReference type="ARBA" id="ARBA00009250"/>
    </source>
</evidence>
<dbReference type="AlphaFoldDB" id="A0A4P9ZIQ8"/>
<sequence length="935" mass="107018">MPSNPSLSWQKLQDVYYSIRTCYEGIKWPMDHLYSNFRIALSSPLTLIATASKFVPYPNVIEIYAINGSKLWSIVYNSTPQDHIVGFCFHHEHLCVVLSNQKFRLYTDFDGTFDEYSYTNSLFRLVETNGDASASGSSQTVLITNLDNNEVEEPFHVQQSYVWGDYLVLRNKDKLTFTNLLTFRNFELKLDGLQVSKQHSVCYLNCTDDTLRFILSYDKTVYEYVVNFGAKAYEMLDQKLTDGPFSIMSASPNGSLIALLNENLSVIFVITKDFDRVLLEYDTSNESSLPYMIEWAGNDAIVLSLRDEIKLIGPAQKSVSYFYDIIEHEDLSLESILSNNSDDLSFVIPLIKCDNDGLKIISKSKVEFLSRVPDCSVTLHLIGSSHPSSILMDCVDKLSLQASKADSNISLLKSENLLEVAIKACLESALEEFLPLLQQKILKAVSFGKIYQETGFDADEYLRVFYTLKVLNQFRSPEIGLFLTHSEVVDAGWDVIIRMLLVRSQHLLALKVVDLLHLEECRSTVYVDWCQRKIRKELNLSDEDLFVIIAKKLLVQPKGGSRQVNFSSVLEIFNVSHEEGRIKLCKLLVNLEPSGSSRMKQLIRIGETELALIRCFQSCDFDLCKLFFLYFKDTCSALQIFQIINQNEIKMAQEVNTTGLLLEHEFLKPLLQENLFVNGDLVGAFFHHTIASSEPELLDMFLKYEGKNVERDIQALRAYKDDEHEFGEGEDYNDNRNQWYKDNLRPLKTSKKLKKVVEVESELLDLQHRLSNVFQRSFFEQKSVVDIIKKLVAMNQAKQASKVAKEFGISQEKLWSVVVEVCCRAKNFDRLHKFISTANANASVWKSPIGYLPIVEHCLVYNASRELTSQYISYCSDRSYAQRVDLYLRNGDMKSAAAEAHLFKDPVLLKRIMNKVDPSDDSLISQIRAYIHELT</sequence>
<dbReference type="GO" id="GO:0005768">
    <property type="term" value="C:endosome"/>
    <property type="evidence" value="ECO:0007669"/>
    <property type="project" value="UniProtKB-ARBA"/>
</dbReference>
<reference evidence="6" key="1">
    <citation type="journal article" date="2018" name="Nat. Microbiol.">
        <title>Leveraging single-cell genomics to expand the fungal tree of life.</title>
        <authorList>
            <person name="Ahrendt S.R."/>
            <person name="Quandt C.A."/>
            <person name="Ciobanu D."/>
            <person name="Clum A."/>
            <person name="Salamov A."/>
            <person name="Andreopoulos B."/>
            <person name="Cheng J.F."/>
            <person name="Woyke T."/>
            <person name="Pelin A."/>
            <person name="Henrissat B."/>
            <person name="Reynolds N.K."/>
            <person name="Benny G.L."/>
            <person name="Smith M.E."/>
            <person name="James T.Y."/>
            <person name="Grigoriev I.V."/>
        </authorList>
    </citation>
    <scope>NUCLEOTIDE SEQUENCE [LARGE SCALE GENOMIC DNA]</scope>
    <source>
        <strain evidence="6">Baker2002</strain>
    </source>
</reference>
<evidence type="ECO:0000259" key="3">
    <source>
        <dbReference type="Pfam" id="PF04840"/>
    </source>
</evidence>
<dbReference type="GO" id="GO:0042144">
    <property type="term" value="P:vacuole fusion, non-autophagic"/>
    <property type="evidence" value="ECO:0007669"/>
    <property type="project" value="TreeGrafter"/>
</dbReference>
<name>A0A4P9ZIQ8_9ASCO</name>
<dbReference type="InterPro" id="IPR006926">
    <property type="entry name" value="Vps16_N"/>
</dbReference>
<protein>
    <recommendedName>
        <fullName evidence="2">Probable vacuolar protein sorting-associated protein 16 homolog</fullName>
    </recommendedName>
</protein>
<dbReference type="GO" id="GO:0003779">
    <property type="term" value="F:actin binding"/>
    <property type="evidence" value="ECO:0007669"/>
    <property type="project" value="TreeGrafter"/>
</dbReference>
<feature type="domain" description="Vps16 N-terminal" evidence="4">
    <location>
        <begin position="5"/>
        <end position="461"/>
    </location>
</feature>
<dbReference type="InterPro" id="IPR016534">
    <property type="entry name" value="VPS16"/>
</dbReference>
<keyword evidence="6" id="KW-1185">Reference proteome</keyword>
<comment type="similarity">
    <text evidence="1 2">Belongs to the VPS16 family.</text>
</comment>